<proteinExistence type="predicted"/>
<gene>
    <name evidence="1" type="ORF">E1283_12395</name>
</gene>
<organism evidence="1 2">
    <name type="scientific">Streptomyces hainanensis</name>
    <dbReference type="NCBI Taxonomy" id="402648"/>
    <lineage>
        <taxon>Bacteria</taxon>
        <taxon>Bacillati</taxon>
        <taxon>Actinomycetota</taxon>
        <taxon>Actinomycetes</taxon>
        <taxon>Kitasatosporales</taxon>
        <taxon>Streptomycetaceae</taxon>
        <taxon>Streptomyces</taxon>
    </lineage>
</organism>
<name>A0A4V2Y383_9ACTN</name>
<evidence type="ECO:0000313" key="1">
    <source>
        <dbReference type="EMBL" id="TDC75475.1"/>
    </source>
</evidence>
<dbReference type="OrthoDB" id="3855669at2"/>
<reference evidence="1 2" key="1">
    <citation type="submission" date="2019-03" db="EMBL/GenBank/DDBJ databases">
        <title>Draft genome sequences of novel Actinobacteria.</title>
        <authorList>
            <person name="Sahin N."/>
            <person name="Ay H."/>
            <person name="Saygin H."/>
        </authorList>
    </citation>
    <scope>NUCLEOTIDE SEQUENCE [LARGE SCALE GENOMIC DNA]</scope>
    <source>
        <strain evidence="1 2">DSM 41900</strain>
    </source>
</reference>
<protein>
    <submittedName>
        <fullName evidence="1">Uncharacterized protein</fullName>
    </submittedName>
</protein>
<accession>A0A4V2Y383</accession>
<sequence length="63" mass="7038">MARDTRKDRLGRVMAFAYGEVWLRPLEGGLEWTASPDDVEPVPLSESLSPLVAEANRRSVEPL</sequence>
<dbReference type="Proteomes" id="UP000295345">
    <property type="component" value="Unassembled WGS sequence"/>
</dbReference>
<evidence type="ECO:0000313" key="2">
    <source>
        <dbReference type="Proteomes" id="UP000295345"/>
    </source>
</evidence>
<dbReference type="EMBL" id="SMKI01000105">
    <property type="protein sequence ID" value="TDC75475.1"/>
    <property type="molecule type" value="Genomic_DNA"/>
</dbReference>
<dbReference type="AlphaFoldDB" id="A0A4V2Y383"/>
<comment type="caution">
    <text evidence="1">The sequence shown here is derived from an EMBL/GenBank/DDBJ whole genome shotgun (WGS) entry which is preliminary data.</text>
</comment>
<keyword evidence="2" id="KW-1185">Reference proteome</keyword>